<dbReference type="AlphaFoldDB" id="J9E5M4"/>
<dbReference type="InterPro" id="IPR029044">
    <property type="entry name" value="Nucleotide-diphossugar_trans"/>
</dbReference>
<organism evidence="1 2">
    <name type="scientific">Wuchereria bancrofti</name>
    <dbReference type="NCBI Taxonomy" id="6293"/>
    <lineage>
        <taxon>Eukaryota</taxon>
        <taxon>Metazoa</taxon>
        <taxon>Ecdysozoa</taxon>
        <taxon>Nematoda</taxon>
        <taxon>Chromadorea</taxon>
        <taxon>Rhabditida</taxon>
        <taxon>Spirurina</taxon>
        <taxon>Spiruromorpha</taxon>
        <taxon>Filarioidea</taxon>
        <taxon>Onchocercidae</taxon>
        <taxon>Wuchereria</taxon>
    </lineage>
</organism>
<evidence type="ECO:0000313" key="2">
    <source>
        <dbReference type="Proteomes" id="UP000004810"/>
    </source>
</evidence>
<accession>J9E5M4</accession>
<name>J9E5M4_WUCBA</name>
<reference evidence="2" key="1">
    <citation type="submission" date="2012-08" db="EMBL/GenBank/DDBJ databases">
        <title>The Genome Sequence of Wuchereria bancrofti.</title>
        <authorList>
            <person name="Nutman T.B."/>
            <person name="Fink D.L."/>
            <person name="Russ C."/>
            <person name="Young S."/>
            <person name="Zeng Q."/>
            <person name="Koehrsen M."/>
            <person name="Alvarado L."/>
            <person name="Berlin A."/>
            <person name="Chapman S.B."/>
            <person name="Chen Z."/>
            <person name="Freedman E."/>
            <person name="Gellesch M."/>
            <person name="Goldberg J."/>
            <person name="Griggs A."/>
            <person name="Gujja S."/>
            <person name="Heilman E.R."/>
            <person name="Heiman D."/>
            <person name="Hepburn T."/>
            <person name="Howarth C."/>
            <person name="Jen D."/>
            <person name="Larson L."/>
            <person name="Lewis B."/>
            <person name="Mehta T."/>
            <person name="Park D."/>
            <person name="Pearson M."/>
            <person name="Roberts A."/>
            <person name="Saif S."/>
            <person name="Shea T."/>
            <person name="Shenoy N."/>
            <person name="Sisk P."/>
            <person name="Stolte C."/>
            <person name="Sykes S."/>
            <person name="Walk T."/>
            <person name="White J."/>
            <person name="Yandava C."/>
            <person name="Haas B."/>
            <person name="Henn M.R."/>
            <person name="Nusbaum C."/>
            <person name="Birren B."/>
        </authorList>
    </citation>
    <scope>NUCLEOTIDE SEQUENCE [LARGE SCALE GENOMIC DNA]</scope>
    <source>
        <strain evidence="2">NA</strain>
    </source>
</reference>
<dbReference type="Proteomes" id="UP000004810">
    <property type="component" value="Unassembled WGS sequence"/>
</dbReference>
<dbReference type="Gene3D" id="3.90.550.10">
    <property type="entry name" value="Spore Coat Polysaccharide Biosynthesis Protein SpsA, Chain A"/>
    <property type="match status" value="1"/>
</dbReference>
<proteinExistence type="predicted"/>
<comment type="caution">
    <text evidence="1">The sequence shown here is derived from an EMBL/GenBank/DDBJ whole genome shotgun (WGS) entry which is preliminary data.</text>
</comment>
<protein>
    <recommendedName>
        <fullName evidence="3">Nucleotidyl transferase domain-containing protein</fullName>
    </recommendedName>
</protein>
<evidence type="ECO:0000313" key="1">
    <source>
        <dbReference type="EMBL" id="EJW77551.1"/>
    </source>
</evidence>
<sequence length="91" mass="9993">MASQALQAVVLCGGLGNRMTSLTDYIPKCMLPIAEVVMVVAEKLMDEIRHLLSNSALPPLDNLQIEFIKLSSVAEHWGTADVLRFINAQIK</sequence>
<dbReference type="SUPFAM" id="SSF53448">
    <property type="entry name" value="Nucleotide-diphospho-sugar transferases"/>
    <property type="match status" value="1"/>
</dbReference>
<evidence type="ECO:0008006" key="3">
    <source>
        <dbReference type="Google" id="ProtNLM"/>
    </source>
</evidence>
<feature type="non-terminal residue" evidence="1">
    <location>
        <position position="91"/>
    </location>
</feature>
<gene>
    <name evidence="1" type="ORF">WUBG_11539</name>
</gene>
<dbReference type="EMBL" id="ADBV01007640">
    <property type="protein sequence ID" value="EJW77551.1"/>
    <property type="molecule type" value="Genomic_DNA"/>
</dbReference>